<dbReference type="GO" id="GO:0009086">
    <property type="term" value="P:methionine biosynthetic process"/>
    <property type="evidence" value="ECO:0007669"/>
    <property type="project" value="InterPro"/>
</dbReference>
<dbReference type="OrthoDB" id="244285at2"/>
<dbReference type="PANTHER" id="PTHR43844:SF2">
    <property type="entry name" value="SYNTHASE, VITAMIN-B12 INDEPENDENT, PUTATIVE (AFU_ORTHOLOGUE AFUA_3G12060)-RELATED"/>
    <property type="match status" value="1"/>
</dbReference>
<dbReference type="Gene3D" id="3.20.20.210">
    <property type="match status" value="1"/>
</dbReference>
<reference evidence="1 2" key="1">
    <citation type="submission" date="2015-12" db="EMBL/GenBank/DDBJ databases">
        <title>Genome sequence of Mucilaginibacter gotjawali.</title>
        <authorList>
            <person name="Lee J.S."/>
            <person name="Lee K.C."/>
            <person name="Kim K.K."/>
            <person name="Lee B.W."/>
        </authorList>
    </citation>
    <scope>NUCLEOTIDE SEQUENCE [LARGE SCALE GENOMIC DNA]</scope>
    <source>
        <strain evidence="1 2">SA3-7</strain>
    </source>
</reference>
<gene>
    <name evidence="1" type="primary">xecA1</name>
    <name evidence="1" type="ORF">MgSA37_02547</name>
</gene>
<dbReference type="Proteomes" id="UP000218263">
    <property type="component" value="Chromosome"/>
</dbReference>
<dbReference type="RefSeq" id="WP_096352289.1">
    <property type="nucleotide sequence ID" value="NZ_AP017313.1"/>
</dbReference>
<dbReference type="PANTHER" id="PTHR43844">
    <property type="entry name" value="METHIONINE SYNTHASE"/>
    <property type="match status" value="1"/>
</dbReference>
<sequence length="355" mass="38785">MKIPTEPIGSIPRPAGLIAAITAPADGADLTALYANAISDTLTELEKTGSPVITDGEQTKSSFATYPLEGLTNLAAEGMVINFEDGHSRQLPLLTSGPFKYGKYAVEYLKAAQKQTNLPVKQAVISASALSLIYPQNGIAGYTQAEFMADLLNECEKDIRQCLEQGAYKVQMDFTEGRLSLKLDPSGGVLKHFIDVNNQVFDRFTKEEQQKLGVHVCPGGDHDSTHSADIDYADFLPDLFELHVGSFYLQLASEPDRVKVLKIIKQYLKPGQTAFIGVIDVLNPTIETSETVKERVLEAAEYIPLNQLGTTDDCGFSPFCDDVSTTREIAFAKIKARVEGTKLAEEKLFAEIVKV</sequence>
<keyword evidence="1" id="KW-0456">Lyase</keyword>
<dbReference type="Pfam" id="PF01717">
    <property type="entry name" value="Meth_synt_2"/>
    <property type="match status" value="1"/>
</dbReference>
<evidence type="ECO:0000313" key="1">
    <source>
        <dbReference type="EMBL" id="BAU54371.1"/>
    </source>
</evidence>
<dbReference type="EC" id="4.4.1.23" evidence="1"/>
<organism evidence="1 2">
    <name type="scientific">Mucilaginibacter gotjawali</name>
    <dbReference type="NCBI Taxonomy" id="1550579"/>
    <lineage>
        <taxon>Bacteria</taxon>
        <taxon>Pseudomonadati</taxon>
        <taxon>Bacteroidota</taxon>
        <taxon>Sphingobacteriia</taxon>
        <taxon>Sphingobacteriales</taxon>
        <taxon>Sphingobacteriaceae</taxon>
        <taxon>Mucilaginibacter</taxon>
    </lineage>
</organism>
<name>A0A120MYZ8_9SPHI</name>
<dbReference type="EMBL" id="AP017313">
    <property type="protein sequence ID" value="BAU54371.1"/>
    <property type="molecule type" value="Genomic_DNA"/>
</dbReference>
<dbReference type="SUPFAM" id="SSF51726">
    <property type="entry name" value="UROD/MetE-like"/>
    <property type="match status" value="1"/>
</dbReference>
<dbReference type="GO" id="GO:0003871">
    <property type="term" value="F:5-methyltetrahydropteroyltriglutamate-homocysteine S-methyltransferase activity"/>
    <property type="evidence" value="ECO:0007669"/>
    <property type="project" value="UniProtKB-EC"/>
</dbReference>
<dbReference type="GO" id="GO:0050555">
    <property type="term" value="F:2-hydroxypropyl-CoM lyase activity"/>
    <property type="evidence" value="ECO:0007669"/>
    <property type="project" value="UniProtKB-EC"/>
</dbReference>
<dbReference type="InterPro" id="IPR002629">
    <property type="entry name" value="Met_Synth_C/arc"/>
</dbReference>
<dbReference type="GO" id="GO:0032259">
    <property type="term" value="P:methylation"/>
    <property type="evidence" value="ECO:0007669"/>
    <property type="project" value="UniProtKB-KW"/>
</dbReference>
<dbReference type="AlphaFoldDB" id="A0A120MYZ8"/>
<dbReference type="GO" id="GO:0008270">
    <property type="term" value="F:zinc ion binding"/>
    <property type="evidence" value="ECO:0007669"/>
    <property type="project" value="InterPro"/>
</dbReference>
<dbReference type="CDD" id="cd03311">
    <property type="entry name" value="CIMS_C_terminal_like"/>
    <property type="match status" value="1"/>
</dbReference>
<dbReference type="InterPro" id="IPR038071">
    <property type="entry name" value="UROD/MetE-like_sf"/>
</dbReference>
<protein>
    <submittedName>
        <fullName evidence="1">2-hydroxypropyl-CoM lyase</fullName>
        <ecNumber evidence="1">4.4.1.23</ecNumber>
    </submittedName>
</protein>
<keyword evidence="2" id="KW-1185">Reference proteome</keyword>
<evidence type="ECO:0000313" key="2">
    <source>
        <dbReference type="Proteomes" id="UP000218263"/>
    </source>
</evidence>
<dbReference type="KEGG" id="mgot:MgSA37_02547"/>
<accession>A0A120MYZ8</accession>
<proteinExistence type="predicted"/>